<dbReference type="GO" id="GO:0008360">
    <property type="term" value="P:regulation of cell shape"/>
    <property type="evidence" value="ECO:0007669"/>
    <property type="project" value="UniProtKB-KW"/>
</dbReference>
<dbReference type="InterPro" id="IPR001986">
    <property type="entry name" value="Enolpyruvate_Tfrase_dom"/>
</dbReference>
<dbReference type="GO" id="GO:0005737">
    <property type="term" value="C:cytoplasm"/>
    <property type="evidence" value="ECO:0007669"/>
    <property type="project" value="UniProtKB-SubCell"/>
</dbReference>
<reference evidence="14" key="1">
    <citation type="submission" date="2020-10" db="EMBL/GenBank/DDBJ databases">
        <authorList>
            <person name="Gilroy R."/>
        </authorList>
    </citation>
    <scope>NUCLEOTIDE SEQUENCE</scope>
    <source>
        <strain evidence="14">1063</strain>
    </source>
</reference>
<evidence type="ECO:0000256" key="9">
    <source>
        <dbReference type="ARBA" id="ARBA00023316"/>
    </source>
</evidence>
<comment type="similarity">
    <text evidence="10 12">Belongs to the EPSP synthase family. MurA subfamily.</text>
</comment>
<dbReference type="CDD" id="cd01555">
    <property type="entry name" value="UdpNAET"/>
    <property type="match status" value="1"/>
</dbReference>
<gene>
    <name evidence="12 14" type="primary">murA</name>
    <name evidence="14" type="ORF">IAD51_02185</name>
</gene>
<evidence type="ECO:0000256" key="4">
    <source>
        <dbReference type="ARBA" id="ARBA00022618"/>
    </source>
</evidence>
<protein>
    <recommendedName>
        <fullName evidence="12">UDP-N-acetylglucosamine 1-carboxyvinyltransferase</fullName>
        <ecNumber evidence="12">2.5.1.7</ecNumber>
    </recommendedName>
    <alternativeName>
        <fullName evidence="12">Enoylpyruvate transferase</fullName>
    </alternativeName>
    <alternativeName>
        <fullName evidence="12">UDP-N-acetylglucosamine enolpyruvyl transferase</fullName>
        <shortName evidence="12">EPT</shortName>
    </alternativeName>
</protein>
<reference evidence="14" key="2">
    <citation type="journal article" date="2021" name="PeerJ">
        <title>Extensive microbial diversity within the chicken gut microbiome revealed by metagenomics and culture.</title>
        <authorList>
            <person name="Gilroy R."/>
            <person name="Ravi A."/>
            <person name="Getino M."/>
            <person name="Pursley I."/>
            <person name="Horton D.L."/>
            <person name="Alikhan N.F."/>
            <person name="Baker D."/>
            <person name="Gharbi K."/>
            <person name="Hall N."/>
            <person name="Watson M."/>
            <person name="Adriaenssens E.M."/>
            <person name="Foster-Nyarko E."/>
            <person name="Jarju S."/>
            <person name="Secka A."/>
            <person name="Antonio M."/>
            <person name="Oren A."/>
            <person name="Chaudhuri R.R."/>
            <person name="La Ragione R."/>
            <person name="Hildebrand F."/>
            <person name="Pallen M.J."/>
        </authorList>
    </citation>
    <scope>NUCLEOTIDE SEQUENCE</scope>
    <source>
        <strain evidence="14">1063</strain>
    </source>
</reference>
<evidence type="ECO:0000313" key="15">
    <source>
        <dbReference type="Proteomes" id="UP000824088"/>
    </source>
</evidence>
<evidence type="ECO:0000256" key="1">
    <source>
        <dbReference type="ARBA" id="ARBA00004496"/>
    </source>
</evidence>
<evidence type="ECO:0000259" key="13">
    <source>
        <dbReference type="Pfam" id="PF00275"/>
    </source>
</evidence>
<dbReference type="InterPro" id="IPR013792">
    <property type="entry name" value="RNA3'P_cycl/enolpyr_Trfase_a/b"/>
</dbReference>
<dbReference type="Proteomes" id="UP000824088">
    <property type="component" value="Unassembled WGS sequence"/>
</dbReference>
<evidence type="ECO:0000256" key="10">
    <source>
        <dbReference type="ARBA" id="ARBA00038367"/>
    </source>
</evidence>
<name>A0A9D1L1W0_9FIRM</name>
<dbReference type="GO" id="GO:0019277">
    <property type="term" value="P:UDP-N-acetylgalactosamine biosynthetic process"/>
    <property type="evidence" value="ECO:0007669"/>
    <property type="project" value="InterPro"/>
</dbReference>
<dbReference type="Pfam" id="PF00275">
    <property type="entry name" value="EPSP_synthase"/>
    <property type="match status" value="1"/>
</dbReference>
<dbReference type="NCBIfam" id="TIGR01072">
    <property type="entry name" value="murA"/>
    <property type="match status" value="1"/>
</dbReference>
<dbReference type="AlphaFoldDB" id="A0A9D1L1W0"/>
<dbReference type="GO" id="GO:0009252">
    <property type="term" value="P:peptidoglycan biosynthetic process"/>
    <property type="evidence" value="ECO:0007669"/>
    <property type="project" value="UniProtKB-UniRule"/>
</dbReference>
<comment type="caution">
    <text evidence="14">The sequence shown here is derived from an EMBL/GenBank/DDBJ whole genome shotgun (WGS) entry which is preliminary data.</text>
</comment>
<comment type="pathway">
    <text evidence="2 12">Cell wall biogenesis; peptidoglycan biosynthesis.</text>
</comment>
<dbReference type="GO" id="GO:0071555">
    <property type="term" value="P:cell wall organization"/>
    <property type="evidence" value="ECO:0007669"/>
    <property type="project" value="UniProtKB-KW"/>
</dbReference>
<comment type="caution">
    <text evidence="12">Lacks conserved residue(s) required for the propagation of feature annotation.</text>
</comment>
<evidence type="ECO:0000256" key="12">
    <source>
        <dbReference type="HAMAP-Rule" id="MF_00111"/>
    </source>
</evidence>
<dbReference type="InterPro" id="IPR005750">
    <property type="entry name" value="UDP_GlcNAc_COvinyl_MurA"/>
</dbReference>
<proteinExistence type="inferred from homology"/>
<dbReference type="HAMAP" id="MF_00111">
    <property type="entry name" value="MurA"/>
    <property type="match status" value="1"/>
</dbReference>
<dbReference type="InterPro" id="IPR050068">
    <property type="entry name" value="MurA_subfamily"/>
</dbReference>
<keyword evidence="4 12" id="KW-0132">Cell division</keyword>
<evidence type="ECO:0000256" key="2">
    <source>
        <dbReference type="ARBA" id="ARBA00004752"/>
    </source>
</evidence>
<dbReference type="GO" id="GO:0051301">
    <property type="term" value="P:cell division"/>
    <property type="evidence" value="ECO:0007669"/>
    <property type="project" value="UniProtKB-KW"/>
</dbReference>
<feature type="binding site" evidence="12">
    <location>
        <position position="327"/>
    </location>
    <ligand>
        <name>UDP-N-acetyl-alpha-D-glucosamine</name>
        <dbReference type="ChEBI" id="CHEBI:57705"/>
    </ligand>
</feature>
<dbReference type="PANTHER" id="PTHR43783:SF1">
    <property type="entry name" value="UDP-N-ACETYLGLUCOSAMINE 1-CARBOXYVINYLTRANSFERASE"/>
    <property type="match status" value="1"/>
</dbReference>
<keyword evidence="5 12" id="KW-0808">Transferase</keyword>
<feature type="modified residue" description="2-(S-cysteinyl)pyruvic acid O-phosphothioketal" evidence="12">
    <location>
        <position position="117"/>
    </location>
</feature>
<keyword evidence="3 12" id="KW-0963">Cytoplasm</keyword>
<keyword evidence="8 12" id="KW-0131">Cell cycle</keyword>
<organism evidence="14 15">
    <name type="scientific">Candidatus Limadaptatus stercorigallinarum</name>
    <dbReference type="NCBI Taxonomy" id="2840845"/>
    <lineage>
        <taxon>Bacteria</taxon>
        <taxon>Bacillati</taxon>
        <taxon>Bacillota</taxon>
        <taxon>Clostridia</taxon>
        <taxon>Eubacteriales</taxon>
        <taxon>Candidatus Limadaptatus</taxon>
    </lineage>
</organism>
<dbReference type="InterPro" id="IPR036968">
    <property type="entry name" value="Enolpyruvate_Tfrase_sf"/>
</dbReference>
<evidence type="ECO:0000256" key="5">
    <source>
        <dbReference type="ARBA" id="ARBA00022679"/>
    </source>
</evidence>
<dbReference type="PANTHER" id="PTHR43783">
    <property type="entry name" value="UDP-N-ACETYLGLUCOSAMINE 1-CARBOXYVINYLTRANSFERASE"/>
    <property type="match status" value="1"/>
</dbReference>
<accession>A0A9D1L1W0</accession>
<keyword evidence="12" id="KW-0670">Pyruvate</keyword>
<evidence type="ECO:0000256" key="11">
    <source>
        <dbReference type="ARBA" id="ARBA00047527"/>
    </source>
</evidence>
<feature type="binding site" evidence="12">
    <location>
        <position position="93"/>
    </location>
    <ligand>
        <name>UDP-N-acetyl-alpha-D-glucosamine</name>
        <dbReference type="ChEBI" id="CHEBI:57705"/>
    </ligand>
</feature>
<dbReference type="GO" id="GO:0008760">
    <property type="term" value="F:UDP-N-acetylglucosamine 1-carboxyvinyltransferase activity"/>
    <property type="evidence" value="ECO:0007669"/>
    <property type="project" value="UniProtKB-UniRule"/>
</dbReference>
<dbReference type="EC" id="2.5.1.7" evidence="12"/>
<comment type="subcellular location">
    <subcellularLocation>
        <location evidence="1 12">Cytoplasm</location>
    </subcellularLocation>
</comment>
<evidence type="ECO:0000313" key="14">
    <source>
        <dbReference type="EMBL" id="HIU21035.1"/>
    </source>
</evidence>
<dbReference type="Gene3D" id="3.65.10.10">
    <property type="entry name" value="Enolpyruvate transferase domain"/>
    <property type="match status" value="2"/>
</dbReference>
<evidence type="ECO:0000256" key="8">
    <source>
        <dbReference type="ARBA" id="ARBA00023306"/>
    </source>
</evidence>
<evidence type="ECO:0000256" key="6">
    <source>
        <dbReference type="ARBA" id="ARBA00022960"/>
    </source>
</evidence>
<keyword evidence="9 12" id="KW-0961">Cell wall biogenesis/degradation</keyword>
<evidence type="ECO:0000256" key="7">
    <source>
        <dbReference type="ARBA" id="ARBA00022984"/>
    </source>
</evidence>
<feature type="active site" description="Proton donor" evidence="12">
    <location>
        <position position="117"/>
    </location>
</feature>
<dbReference type="NCBIfam" id="NF006873">
    <property type="entry name" value="PRK09369.1"/>
    <property type="match status" value="1"/>
</dbReference>
<keyword evidence="6 12" id="KW-0133">Cell shape</keyword>
<comment type="function">
    <text evidence="12">Cell wall formation. Adds enolpyruvyl to UDP-N-acetylglucosamine.</text>
</comment>
<comment type="catalytic activity">
    <reaction evidence="11 12">
        <text>phosphoenolpyruvate + UDP-N-acetyl-alpha-D-glucosamine = UDP-N-acetyl-3-O-(1-carboxyvinyl)-alpha-D-glucosamine + phosphate</text>
        <dbReference type="Rhea" id="RHEA:18681"/>
        <dbReference type="ChEBI" id="CHEBI:43474"/>
        <dbReference type="ChEBI" id="CHEBI:57705"/>
        <dbReference type="ChEBI" id="CHEBI:58702"/>
        <dbReference type="ChEBI" id="CHEBI:68483"/>
        <dbReference type="EC" id="2.5.1.7"/>
    </reaction>
</comment>
<feature type="binding site" evidence="12">
    <location>
        <position position="305"/>
    </location>
    <ligand>
        <name>UDP-N-acetyl-alpha-D-glucosamine</name>
        <dbReference type="ChEBI" id="CHEBI:57705"/>
    </ligand>
</feature>
<dbReference type="EMBL" id="DVMN01000037">
    <property type="protein sequence ID" value="HIU21035.1"/>
    <property type="molecule type" value="Genomic_DNA"/>
</dbReference>
<dbReference type="SUPFAM" id="SSF55205">
    <property type="entry name" value="EPT/RTPC-like"/>
    <property type="match status" value="1"/>
</dbReference>
<keyword evidence="7 12" id="KW-0573">Peptidoglycan synthesis</keyword>
<evidence type="ECO:0000256" key="3">
    <source>
        <dbReference type="ARBA" id="ARBA00022490"/>
    </source>
</evidence>
<sequence length="418" mass="43213">MAKEILRIGGGESLFGKVTVHGAKNAVLPMLAASVLTQSPVTVRDCPLISDVDDMILVLRALGVSAVRDGRNVTVSGAPSLTEIPAHLACAMRSSVFMLGALLAECGEVRLFAPGGCRIGARPLDIHFDGFSRLGAEVEYGEDYVRCTADRLRGADIVLKYPSVGATENLIMASVKAQGVTRLIGAAREPEIVSLVALLRKMGAEISGEGTPVVTVRGVDALDGAAATPVGDRIVAGTVMAATAVCGGRVEISGADSSVLGAVISPFLGAHTFLVEHGGVIVFESDGMLSPTDVSTGPYPLFPTDMQAPFMACQCYASGMSSMRETVFEDRFAHVGELVKMGARIALAGNTAFVDGSEGMHGAALSAADLRGGAGLVVAALGARGESTVDGLRYIDRGYEKIENLFSALGGKISRITV</sequence>
<feature type="binding site" evidence="12">
    <location>
        <begin position="24"/>
        <end position="25"/>
    </location>
    <ligand>
        <name>phosphoenolpyruvate</name>
        <dbReference type="ChEBI" id="CHEBI:58702"/>
    </ligand>
</feature>
<feature type="domain" description="Enolpyruvate transferase" evidence="13">
    <location>
        <begin position="11"/>
        <end position="404"/>
    </location>
</feature>